<evidence type="ECO:0000313" key="2">
    <source>
        <dbReference type="EMBL" id="ORE02901.1"/>
    </source>
</evidence>
<dbReference type="OrthoDB" id="2340857at2759"/>
<dbReference type="VEuPathDB" id="FungiDB:BCV72DRAFT_41102"/>
<dbReference type="AlphaFoldDB" id="A0A1X0QT36"/>
<name>A0A1X0QT36_RHIZD</name>
<keyword evidence="1" id="KW-0732">Signal</keyword>
<feature type="signal peptide" evidence="1">
    <location>
        <begin position="1"/>
        <end position="22"/>
    </location>
</feature>
<sequence>MKFSITAISALILSTAVSMTTADSYSDAMKSWCGGLGVSFPTSSTVVTAGSKTKVTVTRKPDQRTKTVTGLDLYSVDSNGKAKYVQNVWSGKYNLQKTASITDTIPSNVAPGLYYYRVWVTNMVNGQHGPDCLQTSHTFKVTSSSHKNADGTMEYAESLDDENIYHPDHYNGCFGLTVDYPAPNGEFNVDEHIHIQVNRDSASQTDALTKVELYKGDELVDVAWTGNEPILNSFTLKDHLKLDNVDPAADYHYKLEVTSQHSNDHCTFVSNNFKIKSE</sequence>
<evidence type="ECO:0000256" key="1">
    <source>
        <dbReference type="SAM" id="SignalP"/>
    </source>
</evidence>
<proteinExistence type="predicted"/>
<protein>
    <recommendedName>
        <fullName evidence="3">Fibronectin type-III domain-containing protein</fullName>
    </recommendedName>
</protein>
<feature type="chain" id="PRO_5012597402" description="Fibronectin type-III domain-containing protein" evidence="1">
    <location>
        <begin position="23"/>
        <end position="278"/>
    </location>
</feature>
<organism evidence="2">
    <name type="scientific">Rhizopus microsporus var. microsporus</name>
    <dbReference type="NCBI Taxonomy" id="86635"/>
    <lineage>
        <taxon>Eukaryota</taxon>
        <taxon>Fungi</taxon>
        <taxon>Fungi incertae sedis</taxon>
        <taxon>Mucoromycota</taxon>
        <taxon>Mucoromycotina</taxon>
        <taxon>Mucoromycetes</taxon>
        <taxon>Mucorales</taxon>
        <taxon>Mucorineae</taxon>
        <taxon>Rhizopodaceae</taxon>
        <taxon>Rhizopus</taxon>
    </lineage>
</organism>
<dbReference type="Proteomes" id="UP000242414">
    <property type="component" value="Unassembled WGS sequence"/>
</dbReference>
<evidence type="ECO:0008006" key="3">
    <source>
        <dbReference type="Google" id="ProtNLM"/>
    </source>
</evidence>
<accession>A0A1X0QT36</accession>
<reference evidence="2" key="1">
    <citation type="journal article" date="2016" name="Proc. Natl. Acad. Sci. U.S.A.">
        <title>Lipid metabolic changes in an early divergent fungus govern the establishment of a mutualistic symbiosis with endobacteria.</title>
        <authorList>
            <person name="Lastovetsky O.A."/>
            <person name="Gaspar M.L."/>
            <person name="Mondo S.J."/>
            <person name="LaButti K.M."/>
            <person name="Sandor L."/>
            <person name="Grigoriev I.V."/>
            <person name="Henry S.A."/>
            <person name="Pawlowska T.E."/>
        </authorList>
    </citation>
    <scope>NUCLEOTIDE SEQUENCE [LARGE SCALE GENOMIC DNA]</scope>
    <source>
        <strain evidence="2">ATCC 52814</strain>
    </source>
</reference>
<gene>
    <name evidence="2" type="ORF">BCV72DRAFT_41102</name>
</gene>
<dbReference type="EMBL" id="KV922027">
    <property type="protein sequence ID" value="ORE02901.1"/>
    <property type="molecule type" value="Genomic_DNA"/>
</dbReference>